<reference evidence="2" key="1">
    <citation type="journal article" date="2020" name="Int. J. Syst. Evol. Microbiol.">
        <title>Aquipluma nitroreducens gen. nov. sp. nov., a novel facultatively anaerobic bacterium isolated from a freshwater lake.</title>
        <authorList>
            <person name="Watanabe M."/>
            <person name="Kojima H."/>
            <person name="Fukui M."/>
        </authorList>
    </citation>
    <scope>NUCLEOTIDE SEQUENCE</scope>
    <source>
        <strain evidence="2">MeG22</strain>
    </source>
</reference>
<keyword evidence="3" id="KW-1185">Reference proteome</keyword>
<protein>
    <recommendedName>
        <fullName evidence="4">Death on curing protein, Doc toxin</fullName>
    </recommendedName>
</protein>
<dbReference type="KEGG" id="anf:AQPE_3414"/>
<dbReference type="InterPro" id="IPR035093">
    <property type="entry name" value="RelE/ParE_toxin_dom_sf"/>
</dbReference>
<organism evidence="2 3">
    <name type="scientific">Aquipluma nitroreducens</name>
    <dbReference type="NCBI Taxonomy" id="2010828"/>
    <lineage>
        <taxon>Bacteria</taxon>
        <taxon>Pseudomonadati</taxon>
        <taxon>Bacteroidota</taxon>
        <taxon>Bacteroidia</taxon>
        <taxon>Marinilabiliales</taxon>
        <taxon>Prolixibacteraceae</taxon>
        <taxon>Aquipluma</taxon>
    </lineage>
</organism>
<evidence type="ECO:0008006" key="4">
    <source>
        <dbReference type="Google" id="ProtNLM"/>
    </source>
</evidence>
<proteinExistence type="predicted"/>
<dbReference type="EMBL" id="AP018694">
    <property type="protein sequence ID" value="BBE19238.1"/>
    <property type="molecule type" value="Genomic_DNA"/>
</dbReference>
<dbReference type="Gene3D" id="3.30.2310.20">
    <property type="entry name" value="RelE-like"/>
    <property type="match status" value="1"/>
</dbReference>
<dbReference type="Pfam" id="PF05016">
    <property type="entry name" value="ParE_toxin"/>
    <property type="match status" value="1"/>
</dbReference>
<name>A0A5K7SCE7_9BACT</name>
<sequence length="62" mass="7189">MIKDSLQLICKLPFIGKPTNKDNVRVKILKNYLIIYQITSTEIIVLSVWDNRQNPEKSTISL</sequence>
<dbReference type="AlphaFoldDB" id="A0A5K7SCE7"/>
<evidence type="ECO:0000256" key="1">
    <source>
        <dbReference type="ARBA" id="ARBA00022649"/>
    </source>
</evidence>
<gene>
    <name evidence="2" type="ORF">AQPE_3414</name>
</gene>
<dbReference type="Proteomes" id="UP001193389">
    <property type="component" value="Chromosome"/>
</dbReference>
<evidence type="ECO:0000313" key="2">
    <source>
        <dbReference type="EMBL" id="BBE19238.1"/>
    </source>
</evidence>
<evidence type="ECO:0000313" key="3">
    <source>
        <dbReference type="Proteomes" id="UP001193389"/>
    </source>
</evidence>
<dbReference type="InterPro" id="IPR007712">
    <property type="entry name" value="RelE/ParE_toxin"/>
</dbReference>
<keyword evidence="1" id="KW-1277">Toxin-antitoxin system</keyword>
<accession>A0A5K7SCE7</accession>